<comment type="similarity">
    <text evidence="3">Belongs to the PMEI family.</text>
</comment>
<dbReference type="NCBIfam" id="TIGR01614">
    <property type="entry name" value="PME_inhib"/>
    <property type="match status" value="1"/>
</dbReference>
<keyword evidence="1" id="KW-0732">Signal</keyword>
<dbReference type="Pfam" id="PF04043">
    <property type="entry name" value="PMEI"/>
    <property type="match status" value="1"/>
</dbReference>
<gene>
    <name evidence="5" type="ORF">LLUT_LOCUS7951</name>
</gene>
<dbReference type="Gene3D" id="1.20.140.40">
    <property type="entry name" value="Invertase/pectin methylesterase inhibitor family protein"/>
    <property type="match status" value="1"/>
</dbReference>
<organism evidence="5 6">
    <name type="scientific">Lupinus luteus</name>
    <name type="common">European yellow lupine</name>
    <dbReference type="NCBI Taxonomy" id="3873"/>
    <lineage>
        <taxon>Eukaryota</taxon>
        <taxon>Viridiplantae</taxon>
        <taxon>Streptophyta</taxon>
        <taxon>Embryophyta</taxon>
        <taxon>Tracheophyta</taxon>
        <taxon>Spermatophyta</taxon>
        <taxon>Magnoliopsida</taxon>
        <taxon>eudicotyledons</taxon>
        <taxon>Gunneridae</taxon>
        <taxon>Pentapetalae</taxon>
        <taxon>rosids</taxon>
        <taxon>fabids</taxon>
        <taxon>Fabales</taxon>
        <taxon>Fabaceae</taxon>
        <taxon>Papilionoideae</taxon>
        <taxon>50 kb inversion clade</taxon>
        <taxon>genistoids sensu lato</taxon>
        <taxon>core genistoids</taxon>
        <taxon>Genisteae</taxon>
        <taxon>Lupinus</taxon>
    </lineage>
</organism>
<accession>A0AAV1WC25</accession>
<proteinExistence type="inferred from homology"/>
<dbReference type="EMBL" id="CAXHTB010000005">
    <property type="protein sequence ID" value="CAL0306891.1"/>
    <property type="molecule type" value="Genomic_DNA"/>
</dbReference>
<dbReference type="InterPro" id="IPR006501">
    <property type="entry name" value="Pectinesterase_inhib_dom"/>
</dbReference>
<evidence type="ECO:0000256" key="2">
    <source>
        <dbReference type="ARBA" id="ARBA00023157"/>
    </source>
</evidence>
<dbReference type="InterPro" id="IPR034087">
    <property type="entry name" value="C/VIF1"/>
</dbReference>
<name>A0AAV1WC25_LUPLU</name>
<protein>
    <recommendedName>
        <fullName evidence="4">Pectinesterase inhibitor domain-containing protein</fullName>
    </recommendedName>
</protein>
<dbReference type="Proteomes" id="UP001497480">
    <property type="component" value="Unassembled WGS sequence"/>
</dbReference>
<dbReference type="InterPro" id="IPR035513">
    <property type="entry name" value="Invertase/methylesterase_inhib"/>
</dbReference>
<reference evidence="5 6" key="1">
    <citation type="submission" date="2024-03" db="EMBL/GenBank/DDBJ databases">
        <authorList>
            <person name="Martinez-Hernandez J."/>
        </authorList>
    </citation>
    <scope>NUCLEOTIDE SEQUENCE [LARGE SCALE GENOMIC DNA]</scope>
</reference>
<dbReference type="GO" id="GO:0004857">
    <property type="term" value="F:enzyme inhibitor activity"/>
    <property type="evidence" value="ECO:0007669"/>
    <property type="project" value="InterPro"/>
</dbReference>
<comment type="caution">
    <text evidence="5">The sequence shown here is derived from an EMBL/GenBank/DDBJ whole genome shotgun (WGS) entry which is preliminary data.</text>
</comment>
<dbReference type="CDD" id="cd15796">
    <property type="entry name" value="CIF_like"/>
    <property type="match status" value="1"/>
</dbReference>
<dbReference type="InterPro" id="IPR052421">
    <property type="entry name" value="PCW_Enzyme_Inhibitor"/>
</dbReference>
<dbReference type="SMART" id="SM00856">
    <property type="entry name" value="PMEI"/>
    <property type="match status" value="1"/>
</dbReference>
<evidence type="ECO:0000313" key="5">
    <source>
        <dbReference type="EMBL" id="CAL0306891.1"/>
    </source>
</evidence>
<dbReference type="AlphaFoldDB" id="A0AAV1WC25"/>
<evidence type="ECO:0000259" key="4">
    <source>
        <dbReference type="SMART" id="SM00856"/>
    </source>
</evidence>
<dbReference type="PANTHER" id="PTHR36710:SF13">
    <property type="entry name" value="PUTATIVE-RELATED"/>
    <property type="match status" value="1"/>
</dbReference>
<evidence type="ECO:0000313" key="6">
    <source>
        <dbReference type="Proteomes" id="UP001497480"/>
    </source>
</evidence>
<evidence type="ECO:0000256" key="1">
    <source>
        <dbReference type="ARBA" id="ARBA00022729"/>
    </source>
</evidence>
<keyword evidence="2" id="KW-1015">Disulfide bond</keyword>
<sequence>MEGTFGCRVEAGRRVRASVQEGAVEGSVRPQYNSHCTTFEINNESLIVKTCNKTPDANLCIRSIKSRPGSATANRTGLAEITMDVLNIKVIDVLNKIHDLQSAGTEPKQGLDSCEKNYTKMKEVDIPKAIQALRSGDGKGAEDVVKGDVELAMNCEKQSRGLLTSLNQFVRDVANVAQSIARQLYTKKH</sequence>
<keyword evidence="6" id="KW-1185">Reference proteome</keyword>
<evidence type="ECO:0000256" key="3">
    <source>
        <dbReference type="ARBA" id="ARBA00038471"/>
    </source>
</evidence>
<dbReference type="SUPFAM" id="SSF101148">
    <property type="entry name" value="Plant invertase/pectin methylesterase inhibitor"/>
    <property type="match status" value="1"/>
</dbReference>
<feature type="domain" description="Pectinesterase inhibitor" evidence="4">
    <location>
        <begin position="42"/>
        <end position="180"/>
    </location>
</feature>
<dbReference type="PANTHER" id="PTHR36710">
    <property type="entry name" value="PECTINESTERASE INHIBITOR-LIKE"/>
    <property type="match status" value="1"/>
</dbReference>